<sequence length="58" mass="7245">MIKNKKQLIINWSSFDSLYVPQRHYENHLFFEQIEIIKVSHKIEKHENLIWQQIMTNY</sequence>
<dbReference type="EMBL" id="CAJJDN010000076">
    <property type="protein sequence ID" value="CAD8101476.1"/>
    <property type="molecule type" value="Genomic_DNA"/>
</dbReference>
<proteinExistence type="predicted"/>
<organism evidence="1 2">
    <name type="scientific">Paramecium sonneborni</name>
    <dbReference type="NCBI Taxonomy" id="65129"/>
    <lineage>
        <taxon>Eukaryota</taxon>
        <taxon>Sar</taxon>
        <taxon>Alveolata</taxon>
        <taxon>Ciliophora</taxon>
        <taxon>Intramacronucleata</taxon>
        <taxon>Oligohymenophorea</taxon>
        <taxon>Peniculida</taxon>
        <taxon>Parameciidae</taxon>
        <taxon>Paramecium</taxon>
    </lineage>
</organism>
<evidence type="ECO:0000313" key="2">
    <source>
        <dbReference type="Proteomes" id="UP000692954"/>
    </source>
</evidence>
<name>A0A8S1PE94_9CILI</name>
<accession>A0A8S1PE94</accession>
<dbReference type="Proteomes" id="UP000692954">
    <property type="component" value="Unassembled WGS sequence"/>
</dbReference>
<evidence type="ECO:0000313" key="1">
    <source>
        <dbReference type="EMBL" id="CAD8101476.1"/>
    </source>
</evidence>
<protein>
    <submittedName>
        <fullName evidence="1">Uncharacterized protein</fullName>
    </submittedName>
</protein>
<comment type="caution">
    <text evidence="1">The sequence shown here is derived from an EMBL/GenBank/DDBJ whole genome shotgun (WGS) entry which is preliminary data.</text>
</comment>
<keyword evidence="2" id="KW-1185">Reference proteome</keyword>
<dbReference type="AlphaFoldDB" id="A0A8S1PE94"/>
<reference evidence="1" key="1">
    <citation type="submission" date="2021-01" db="EMBL/GenBank/DDBJ databases">
        <authorList>
            <consortium name="Genoscope - CEA"/>
            <person name="William W."/>
        </authorList>
    </citation>
    <scope>NUCLEOTIDE SEQUENCE</scope>
</reference>
<gene>
    <name evidence="1" type="ORF">PSON_ATCC_30995.1.T0760001</name>
</gene>